<keyword evidence="2" id="KW-1185">Reference proteome</keyword>
<comment type="caution">
    <text evidence="1">The sequence shown here is derived from an EMBL/GenBank/DDBJ whole genome shotgun (WGS) entry which is preliminary data.</text>
</comment>
<protein>
    <submittedName>
        <fullName evidence="1">Uncharacterized protein</fullName>
    </submittedName>
</protein>
<dbReference type="Proteomes" id="UP001497535">
    <property type="component" value="Unassembled WGS sequence"/>
</dbReference>
<dbReference type="EMBL" id="CAVMJV010000028">
    <property type="protein sequence ID" value="CAK5075840.1"/>
    <property type="molecule type" value="Genomic_DNA"/>
</dbReference>
<reference evidence="1" key="1">
    <citation type="submission" date="2023-11" db="EMBL/GenBank/DDBJ databases">
        <authorList>
            <person name="Poullet M."/>
        </authorList>
    </citation>
    <scope>NUCLEOTIDE SEQUENCE</scope>
    <source>
        <strain evidence="1">E1834</strain>
    </source>
</reference>
<gene>
    <name evidence="1" type="ORF">MENTE1834_LOCUS22667</name>
</gene>
<proteinExistence type="predicted"/>
<evidence type="ECO:0000313" key="2">
    <source>
        <dbReference type="Proteomes" id="UP001497535"/>
    </source>
</evidence>
<name>A0ACB0ZA62_MELEN</name>
<sequence>MLIRKIKLGFSIERILEDLQNFGDIIEYKQLDETTAIFKFLDASEAELAAKVVSKNSNLFGNMAIFELQR</sequence>
<evidence type="ECO:0000313" key="1">
    <source>
        <dbReference type="EMBL" id="CAK5075840.1"/>
    </source>
</evidence>
<organism evidence="1 2">
    <name type="scientific">Meloidogyne enterolobii</name>
    <name type="common">Root-knot nematode worm</name>
    <name type="synonym">Meloidogyne mayaguensis</name>
    <dbReference type="NCBI Taxonomy" id="390850"/>
    <lineage>
        <taxon>Eukaryota</taxon>
        <taxon>Metazoa</taxon>
        <taxon>Ecdysozoa</taxon>
        <taxon>Nematoda</taxon>
        <taxon>Chromadorea</taxon>
        <taxon>Rhabditida</taxon>
        <taxon>Tylenchina</taxon>
        <taxon>Tylenchomorpha</taxon>
        <taxon>Tylenchoidea</taxon>
        <taxon>Meloidogynidae</taxon>
        <taxon>Meloidogyninae</taxon>
        <taxon>Meloidogyne</taxon>
    </lineage>
</organism>
<accession>A0ACB0ZA62</accession>